<protein>
    <submittedName>
        <fullName evidence="8">Cation/H(+) antiporter like</fullName>
    </submittedName>
</protein>
<evidence type="ECO:0000256" key="2">
    <source>
        <dbReference type="ARBA" id="ARBA00022538"/>
    </source>
</evidence>
<keyword evidence="2" id="KW-0633">Potassium transport</keyword>
<dbReference type="PANTHER" id="PTHR32468">
    <property type="entry name" value="CATION/H + ANTIPORTER"/>
    <property type="match status" value="1"/>
</dbReference>
<dbReference type="Proteomes" id="UP001163823">
    <property type="component" value="Chromosome 6"/>
</dbReference>
<organism evidence="8 9">
    <name type="scientific">Quillaja saponaria</name>
    <name type="common">Soap bark tree</name>
    <dbReference type="NCBI Taxonomy" id="32244"/>
    <lineage>
        <taxon>Eukaryota</taxon>
        <taxon>Viridiplantae</taxon>
        <taxon>Streptophyta</taxon>
        <taxon>Embryophyta</taxon>
        <taxon>Tracheophyta</taxon>
        <taxon>Spermatophyta</taxon>
        <taxon>Magnoliopsida</taxon>
        <taxon>eudicotyledons</taxon>
        <taxon>Gunneridae</taxon>
        <taxon>Pentapetalae</taxon>
        <taxon>rosids</taxon>
        <taxon>fabids</taxon>
        <taxon>Fabales</taxon>
        <taxon>Quillajaceae</taxon>
        <taxon>Quillaja</taxon>
    </lineage>
</organism>
<evidence type="ECO:0000313" key="8">
    <source>
        <dbReference type="EMBL" id="KAJ7964268.1"/>
    </source>
</evidence>
<sequence length="412" mass="46823">MVDEQTFTVMAISTVMLTGISTPIVKILYDPSKKYSALFRRRTLEHTSPDSELRLLACIYHQDNTPTIINLLKISNSTPQNPICLHVIHLMKLTGRSHPLFISHDQQRKRNSPHSSHSESIINAFKLYEEYNKEKVVVKSYTAIAPYATMHDEICMLAMEKRTSMVIIPFHKLWTASGVEESTKPLRAVNRHVLRTAPCSVGILVDRGTLSGTNCITSLDFYSIGVIFLEGADDREALAYASLMAEHPNVRVTLVRLLVPRRKSRVRINRDHDTFMIKRFKNANLRTKHHIYREELVDDSVEMINVIRSLENCFDLVLLGRRHEGDSPLFIGLNEWNEFPELGFLGDMLVSSDSNLEASVLVVQQQQQLVTDDMPGESLKFLSLEDSFPTSIPHGPSFTLYNSSLGRSELDR</sequence>
<gene>
    <name evidence="8" type="ORF">O6P43_014113</name>
</gene>
<feature type="transmembrane region" description="Helical" evidence="5">
    <location>
        <begin position="6"/>
        <end position="29"/>
    </location>
</feature>
<evidence type="ECO:0000259" key="7">
    <source>
        <dbReference type="Pfam" id="PF23259"/>
    </source>
</evidence>
<keyword evidence="1" id="KW-0813">Transport</keyword>
<accession>A0AAD7LU19</accession>
<keyword evidence="9" id="KW-1185">Reference proteome</keyword>
<dbReference type="Pfam" id="PF23256">
    <property type="entry name" value="CHX17_2nd"/>
    <property type="match status" value="1"/>
</dbReference>
<name>A0AAD7LU19_QUISA</name>
<evidence type="ECO:0000256" key="5">
    <source>
        <dbReference type="SAM" id="Phobius"/>
    </source>
</evidence>
<keyword evidence="4" id="KW-0406">Ion transport</keyword>
<evidence type="ECO:0000313" key="9">
    <source>
        <dbReference type="Proteomes" id="UP001163823"/>
    </source>
</evidence>
<evidence type="ECO:0000256" key="4">
    <source>
        <dbReference type="ARBA" id="ARBA00023065"/>
    </source>
</evidence>
<keyword evidence="5" id="KW-1133">Transmembrane helix</keyword>
<dbReference type="InterPro" id="IPR057290">
    <property type="entry name" value="CHX17_C"/>
</dbReference>
<dbReference type="GO" id="GO:0012505">
    <property type="term" value="C:endomembrane system"/>
    <property type="evidence" value="ECO:0007669"/>
    <property type="project" value="TreeGrafter"/>
</dbReference>
<evidence type="ECO:0000256" key="3">
    <source>
        <dbReference type="ARBA" id="ARBA00022958"/>
    </source>
</evidence>
<keyword evidence="3" id="KW-0630">Potassium</keyword>
<feature type="domain" description="Cation/H(+) antiporter C-terminal" evidence="7">
    <location>
        <begin position="223"/>
        <end position="366"/>
    </location>
</feature>
<reference evidence="8" key="1">
    <citation type="journal article" date="2023" name="Science">
        <title>Elucidation of the pathway for biosynthesis of saponin adjuvants from the soapbark tree.</title>
        <authorList>
            <person name="Reed J."/>
            <person name="Orme A."/>
            <person name="El-Demerdash A."/>
            <person name="Owen C."/>
            <person name="Martin L.B.B."/>
            <person name="Misra R.C."/>
            <person name="Kikuchi S."/>
            <person name="Rejzek M."/>
            <person name="Martin A.C."/>
            <person name="Harkess A."/>
            <person name="Leebens-Mack J."/>
            <person name="Louveau T."/>
            <person name="Stephenson M.J."/>
            <person name="Osbourn A."/>
        </authorList>
    </citation>
    <scope>NUCLEOTIDE SEQUENCE</scope>
    <source>
        <strain evidence="8">S10</strain>
    </source>
</reference>
<proteinExistence type="predicted"/>
<dbReference type="InterPro" id="IPR057291">
    <property type="entry name" value="CHX17_2nd"/>
</dbReference>
<dbReference type="Pfam" id="PF23259">
    <property type="entry name" value="CHX17_C"/>
    <property type="match status" value="1"/>
</dbReference>
<comment type="caution">
    <text evidence="8">The sequence shown here is derived from an EMBL/GenBank/DDBJ whole genome shotgun (WGS) entry which is preliminary data.</text>
</comment>
<dbReference type="GO" id="GO:0098662">
    <property type="term" value="P:inorganic cation transmembrane transport"/>
    <property type="evidence" value="ECO:0007669"/>
    <property type="project" value="TreeGrafter"/>
</dbReference>
<dbReference type="GO" id="GO:0006885">
    <property type="term" value="P:regulation of pH"/>
    <property type="evidence" value="ECO:0007669"/>
    <property type="project" value="TreeGrafter"/>
</dbReference>
<evidence type="ECO:0000259" key="6">
    <source>
        <dbReference type="Pfam" id="PF23256"/>
    </source>
</evidence>
<dbReference type="InterPro" id="IPR050794">
    <property type="entry name" value="CPA2_transporter"/>
</dbReference>
<dbReference type="GO" id="GO:0006813">
    <property type="term" value="P:potassium ion transport"/>
    <property type="evidence" value="ECO:0007669"/>
    <property type="project" value="UniProtKB-KW"/>
</dbReference>
<dbReference type="KEGG" id="qsa:O6P43_014113"/>
<dbReference type="EMBL" id="JARAOO010000006">
    <property type="protein sequence ID" value="KAJ7964268.1"/>
    <property type="molecule type" value="Genomic_DNA"/>
</dbReference>
<dbReference type="PANTHER" id="PTHR32468:SF66">
    <property type="entry name" value="CATION_H+ EXCHANGER DOMAIN-CONTAINING PROTEIN"/>
    <property type="match status" value="1"/>
</dbReference>
<keyword evidence="5" id="KW-0812">Transmembrane</keyword>
<dbReference type="AlphaFoldDB" id="A0AAD7LU19"/>
<keyword evidence="5" id="KW-0472">Membrane</keyword>
<evidence type="ECO:0000256" key="1">
    <source>
        <dbReference type="ARBA" id="ARBA00022448"/>
    </source>
</evidence>
<feature type="domain" description="Cation/H(+) antiporter central" evidence="6">
    <location>
        <begin position="85"/>
        <end position="209"/>
    </location>
</feature>